<name>A0ABV8MP40_9NEIS</name>
<proteinExistence type="predicted"/>
<dbReference type="Gene3D" id="3.30.70.2880">
    <property type="match status" value="1"/>
</dbReference>
<dbReference type="RefSeq" id="WP_378161958.1">
    <property type="nucleotide sequence ID" value="NZ_JBHSBU010000001.1"/>
</dbReference>
<protein>
    <submittedName>
        <fullName evidence="3">PelD GGDEF domain-containing protein</fullName>
    </submittedName>
</protein>
<feature type="transmembrane region" description="Helical" evidence="1">
    <location>
        <begin position="31"/>
        <end position="53"/>
    </location>
</feature>
<keyword evidence="4" id="KW-1185">Reference proteome</keyword>
<keyword evidence="1" id="KW-0472">Membrane</keyword>
<evidence type="ECO:0000256" key="1">
    <source>
        <dbReference type="SAM" id="Phobius"/>
    </source>
</evidence>
<evidence type="ECO:0000313" key="4">
    <source>
        <dbReference type="Proteomes" id="UP001595791"/>
    </source>
</evidence>
<feature type="transmembrane region" description="Helical" evidence="1">
    <location>
        <begin position="74"/>
        <end position="96"/>
    </location>
</feature>
<reference evidence="4" key="1">
    <citation type="journal article" date="2019" name="Int. J. Syst. Evol. Microbiol.">
        <title>The Global Catalogue of Microorganisms (GCM) 10K type strain sequencing project: providing services to taxonomists for standard genome sequencing and annotation.</title>
        <authorList>
            <consortium name="The Broad Institute Genomics Platform"/>
            <consortium name="The Broad Institute Genome Sequencing Center for Infectious Disease"/>
            <person name="Wu L."/>
            <person name="Ma J."/>
        </authorList>
    </citation>
    <scope>NUCLEOTIDE SEQUENCE [LARGE SCALE GENOMIC DNA]</scope>
    <source>
        <strain evidence="4">LMG 29894</strain>
    </source>
</reference>
<dbReference type="EMBL" id="JBHSBU010000001">
    <property type="protein sequence ID" value="MFC4158846.1"/>
    <property type="molecule type" value="Genomic_DNA"/>
</dbReference>
<dbReference type="SUPFAM" id="SSF55781">
    <property type="entry name" value="GAF domain-like"/>
    <property type="match status" value="1"/>
</dbReference>
<keyword evidence="1" id="KW-0812">Transmembrane</keyword>
<feature type="transmembrane region" description="Helical" evidence="1">
    <location>
        <begin position="111"/>
        <end position="128"/>
    </location>
</feature>
<keyword evidence="1" id="KW-1133">Transmembrane helix</keyword>
<organism evidence="3 4">
    <name type="scientific">Chitinimonas lacunae</name>
    <dbReference type="NCBI Taxonomy" id="1963018"/>
    <lineage>
        <taxon>Bacteria</taxon>
        <taxon>Pseudomonadati</taxon>
        <taxon>Pseudomonadota</taxon>
        <taxon>Betaproteobacteria</taxon>
        <taxon>Neisseriales</taxon>
        <taxon>Chitinibacteraceae</taxon>
        <taxon>Chitinimonas</taxon>
    </lineage>
</organism>
<dbReference type="InterPro" id="IPR031583">
    <property type="entry name" value="PelD_GGDEF"/>
</dbReference>
<dbReference type="InterPro" id="IPR038367">
    <property type="entry name" value="PelD_GGDEF_sf"/>
</dbReference>
<dbReference type="InterPro" id="IPR029016">
    <property type="entry name" value="GAF-like_dom_sf"/>
</dbReference>
<feature type="domain" description="PelD GGDEF" evidence="2">
    <location>
        <begin position="342"/>
        <end position="462"/>
    </location>
</feature>
<sequence>MSRTTAPLPGRLSRLRRSLSARFALHGEVDFAWAALETLLLTLATAGLCTWLNPDDPLGRQSGWPWPWFAPWLLALRYGVSAGLFSTALLLAWWWVGQRYALAAFGEFPKLYYLGGLIATMLAGEFSGNWQIRLRRVSETNDYLYERLRRVSNNYYLVKLSHDRLEHEFLLKPTTMRDALDALKSQLARRQHSASETTEQLNPTEADAFLRLLNQFCGIEQAGYYRFPLDSPDPLAYLGANPGEEALQRLAVDDAMVRHCLERKLLTHLETEAIGRQHETAYQVVAPVLTSDDRLLGLIAVRHIGFFALHQETLLMMTALTSYLADSLAQPLATRQLLAQRPDCPADFAEELGKLALLARQAQIESWLVLQVFSHPAGNDTIEAIRRMRRGLDGVWLFPGSGQSAVLSLLPMTNAAGVDGYLQRIAKWLDDLHGGDFALQHRRVHVQPVGGRDLRELISKALSALPAELRATGVPS</sequence>
<comment type="caution">
    <text evidence="3">The sequence shown here is derived from an EMBL/GenBank/DDBJ whole genome shotgun (WGS) entry which is preliminary data.</text>
</comment>
<dbReference type="Proteomes" id="UP001595791">
    <property type="component" value="Unassembled WGS sequence"/>
</dbReference>
<accession>A0ABV8MP40</accession>
<dbReference type="Pfam" id="PF16963">
    <property type="entry name" value="PelD_GGDEF"/>
    <property type="match status" value="1"/>
</dbReference>
<evidence type="ECO:0000259" key="2">
    <source>
        <dbReference type="Pfam" id="PF16963"/>
    </source>
</evidence>
<evidence type="ECO:0000313" key="3">
    <source>
        <dbReference type="EMBL" id="MFC4158846.1"/>
    </source>
</evidence>
<gene>
    <name evidence="3" type="ORF">ACFOW7_05660</name>
</gene>
<dbReference type="Gene3D" id="3.30.450.40">
    <property type="match status" value="1"/>
</dbReference>